<protein>
    <submittedName>
        <fullName evidence="5">Uncharacterized protein</fullName>
    </submittedName>
</protein>
<proteinExistence type="predicted"/>
<gene>
    <name evidence="5" type="ORF">PHATRDRAFT_42998</name>
</gene>
<feature type="domain" description="Exoribonuclease Xrn1 D2/D3" evidence="4">
    <location>
        <begin position="196"/>
        <end position="306"/>
    </location>
</feature>
<feature type="domain" description="5'-3' exoribonuclease 1 SH3-like" evidence="2">
    <location>
        <begin position="483"/>
        <end position="540"/>
    </location>
</feature>
<evidence type="ECO:0000256" key="1">
    <source>
        <dbReference type="SAM" id="MobiDB-lite"/>
    </source>
</evidence>
<dbReference type="Pfam" id="PF18129">
    <property type="entry name" value="SH3_12"/>
    <property type="match status" value="1"/>
</dbReference>
<dbReference type="InterPro" id="IPR041385">
    <property type="entry name" value="SH3_12"/>
</dbReference>
<dbReference type="InterPro" id="IPR047007">
    <property type="entry name" value="XRN1_D1_sf"/>
</dbReference>
<dbReference type="OrthoDB" id="372487at2759"/>
<reference evidence="5 6" key="1">
    <citation type="journal article" date="2008" name="Nature">
        <title>The Phaeodactylum genome reveals the evolutionary history of diatom genomes.</title>
        <authorList>
            <person name="Bowler C."/>
            <person name="Allen A.E."/>
            <person name="Badger J.H."/>
            <person name="Grimwood J."/>
            <person name="Jabbari K."/>
            <person name="Kuo A."/>
            <person name="Maheswari U."/>
            <person name="Martens C."/>
            <person name="Maumus F."/>
            <person name="Otillar R.P."/>
            <person name="Rayko E."/>
            <person name="Salamov A."/>
            <person name="Vandepoele K."/>
            <person name="Beszteri B."/>
            <person name="Gruber A."/>
            <person name="Heijde M."/>
            <person name="Katinka M."/>
            <person name="Mock T."/>
            <person name="Valentin K."/>
            <person name="Verret F."/>
            <person name="Berges J.A."/>
            <person name="Brownlee C."/>
            <person name="Cadoret J.P."/>
            <person name="Chiovitti A."/>
            <person name="Choi C.J."/>
            <person name="Coesel S."/>
            <person name="De Martino A."/>
            <person name="Detter J.C."/>
            <person name="Durkin C."/>
            <person name="Falciatore A."/>
            <person name="Fournet J."/>
            <person name="Haruta M."/>
            <person name="Huysman M.J."/>
            <person name="Jenkins B.D."/>
            <person name="Jiroutova K."/>
            <person name="Jorgensen R.E."/>
            <person name="Joubert Y."/>
            <person name="Kaplan A."/>
            <person name="Kroger N."/>
            <person name="Kroth P.G."/>
            <person name="La Roche J."/>
            <person name="Lindquist E."/>
            <person name="Lommer M."/>
            <person name="Martin-Jezequel V."/>
            <person name="Lopez P.J."/>
            <person name="Lucas S."/>
            <person name="Mangogna M."/>
            <person name="McGinnis K."/>
            <person name="Medlin L.K."/>
            <person name="Montsant A."/>
            <person name="Oudot-Le Secq M.P."/>
            <person name="Napoli C."/>
            <person name="Obornik M."/>
            <person name="Parker M.S."/>
            <person name="Petit J.L."/>
            <person name="Porcel B.M."/>
            <person name="Poulsen N."/>
            <person name="Robison M."/>
            <person name="Rychlewski L."/>
            <person name="Rynearson T.A."/>
            <person name="Schmutz J."/>
            <person name="Shapiro H."/>
            <person name="Siaut M."/>
            <person name="Stanley M."/>
            <person name="Sussman M.R."/>
            <person name="Taylor A.R."/>
            <person name="Vardi A."/>
            <person name="von Dassow P."/>
            <person name="Vyverman W."/>
            <person name="Willis A."/>
            <person name="Wyrwicz L.S."/>
            <person name="Rokhsar D.S."/>
            <person name="Weissenbach J."/>
            <person name="Armbrust E.V."/>
            <person name="Green B.R."/>
            <person name="Van de Peer Y."/>
            <person name="Grigoriev I.V."/>
        </authorList>
    </citation>
    <scope>NUCLEOTIDE SEQUENCE [LARGE SCALE GENOMIC DNA]</scope>
    <source>
        <strain evidence="5 6">CCAP 1055/1</strain>
    </source>
</reference>
<evidence type="ECO:0000259" key="2">
    <source>
        <dbReference type="Pfam" id="PF18129"/>
    </source>
</evidence>
<dbReference type="Gene3D" id="2.170.260.40">
    <property type="match status" value="1"/>
</dbReference>
<feature type="domain" description="5'-3' exoribonuclease 1 D1" evidence="3">
    <location>
        <begin position="13"/>
        <end position="191"/>
    </location>
</feature>
<dbReference type="InterPro" id="IPR041106">
    <property type="entry name" value="XRN1_D2_D3"/>
</dbReference>
<dbReference type="STRING" id="556484.B7FQA3"/>
<dbReference type="PaxDb" id="2850-Phatr42998"/>
<dbReference type="RefSeq" id="XP_002177362.1">
    <property type="nucleotide sequence ID" value="XM_002177326.1"/>
</dbReference>
<dbReference type="GeneID" id="7196811"/>
<evidence type="ECO:0000313" key="5">
    <source>
        <dbReference type="EMBL" id="EEC51825.1"/>
    </source>
</evidence>
<accession>B7FQA3</accession>
<dbReference type="Gene3D" id="2.30.30.750">
    <property type="match status" value="1"/>
</dbReference>
<dbReference type="InterPro" id="IPR047008">
    <property type="entry name" value="XRN1_SH3_sf"/>
</dbReference>
<reference evidence="6" key="2">
    <citation type="submission" date="2008-08" db="EMBL/GenBank/DDBJ databases">
        <authorList>
            <consortium name="Diatom Consortium"/>
            <person name="Grigoriev I."/>
            <person name="Grimwood J."/>
            <person name="Kuo A."/>
            <person name="Otillar R.P."/>
            <person name="Salamov A."/>
            <person name="Detter J.C."/>
            <person name="Lindquist E."/>
            <person name="Shapiro H."/>
            <person name="Lucas S."/>
            <person name="Glavina del Rio T."/>
            <person name="Pitluck S."/>
            <person name="Rokhsar D."/>
            <person name="Bowler C."/>
        </authorList>
    </citation>
    <scope>GENOME REANNOTATION</scope>
    <source>
        <strain evidence="6">CCAP 1055/1</strain>
    </source>
</reference>
<dbReference type="InParanoid" id="B7FQA3"/>
<dbReference type="Pfam" id="PF18334">
    <property type="entry name" value="XRN1_D2_D3"/>
    <property type="match status" value="2"/>
</dbReference>
<dbReference type="Proteomes" id="UP000000759">
    <property type="component" value="Chromosome 1"/>
</dbReference>
<feature type="non-terminal residue" evidence="5">
    <location>
        <position position="642"/>
    </location>
</feature>
<feature type="compositionally biased region" description="Low complexity" evidence="1">
    <location>
        <begin position="604"/>
        <end position="624"/>
    </location>
</feature>
<evidence type="ECO:0000259" key="4">
    <source>
        <dbReference type="Pfam" id="PF18334"/>
    </source>
</evidence>
<feature type="region of interest" description="Disordered" evidence="1">
    <location>
        <begin position="597"/>
        <end position="642"/>
    </location>
</feature>
<name>B7FQA3_PHATC</name>
<evidence type="ECO:0000313" key="6">
    <source>
        <dbReference type="Proteomes" id="UP000000759"/>
    </source>
</evidence>
<dbReference type="Pfam" id="PF18332">
    <property type="entry name" value="XRN1_D1"/>
    <property type="match status" value="1"/>
</dbReference>
<dbReference type="eggNOG" id="KOG2045">
    <property type="taxonomic scope" value="Eukaryota"/>
</dbReference>
<dbReference type="KEGG" id="pti:PHATRDRAFT_42998"/>
<sequence length="642" mass="69718">MPEIISGTQIPYPGFPSLSVLPIAKVELLPIGLNCFGSASKYPNTLLTLNQMPPLPGVELLAPNILDKSLFINWPMMHEGKVVAICDGTKEVRIVNGKLQTNQLTPSAAARWASESEAMAQMYHTGNGVPGSGGVQIDEIKIRLKLLPLQGMKTNPANGSSKKLFGIEEADVPLQLALWQAPAPDPRFVERGPMTLSERFPESSSVVLTKGKYRGCKGRVVGVADRKSVGVKVEVIPAELPFGLAIARSVRESHISSSDAAKILKMNPGLFGKVTGRLQFEQGRYDLGLNLKSSDGMCVVGYTRKKWEPQSDLGKKGASLNNAWMAGDSLLVVGSSRNQIEEDREDRIQWEYTPKAIRLVEDYRREFPQLFANIAKKPNEKKYDANKIFGSKGEAWLPVIREWLDKHETAKMPRTPVSTQSMSHEAVAAVQKAADVRSIALKKKGYPKESLIKIPGSALYREGSTGATDVLSPEDLNENVAPDLGDRVVNLCADGIPFGARGTIVGIHKASTTGSVEVVMDEEFMGGSSLQGACSNFRGSGRAAVERIIANIELGVQQDANRKAHVTSSWDSQVDTAAEQMKRSKINSDSIVVESILPVNTRTPPRSLSRSGSDSRSASAPRPGIAKPTLQTYKEARKPDEK</sequence>
<dbReference type="AlphaFoldDB" id="B7FQA3"/>
<feature type="domain" description="Exoribonuclease Xrn1 D2/D3" evidence="4">
    <location>
        <begin position="344"/>
        <end position="437"/>
    </location>
</feature>
<organism evidence="5 6">
    <name type="scientific">Phaeodactylum tricornutum (strain CCAP 1055/1)</name>
    <dbReference type="NCBI Taxonomy" id="556484"/>
    <lineage>
        <taxon>Eukaryota</taxon>
        <taxon>Sar</taxon>
        <taxon>Stramenopiles</taxon>
        <taxon>Ochrophyta</taxon>
        <taxon>Bacillariophyta</taxon>
        <taxon>Bacillariophyceae</taxon>
        <taxon>Bacillariophycidae</taxon>
        <taxon>Naviculales</taxon>
        <taxon>Phaeodactylaceae</taxon>
        <taxon>Phaeodactylum</taxon>
    </lineage>
</organism>
<dbReference type="EMBL" id="CM000605">
    <property type="protein sequence ID" value="EEC51825.1"/>
    <property type="molecule type" value="Genomic_DNA"/>
</dbReference>
<keyword evidence="6" id="KW-1185">Reference proteome</keyword>
<dbReference type="InterPro" id="IPR040992">
    <property type="entry name" value="XRN1_D1"/>
</dbReference>
<evidence type="ECO:0000259" key="3">
    <source>
        <dbReference type="Pfam" id="PF18332"/>
    </source>
</evidence>